<dbReference type="PANTHER" id="PTHR38446:SF1">
    <property type="entry name" value="BLL0914 PROTEIN"/>
    <property type="match status" value="1"/>
</dbReference>
<organism evidence="2 3">
    <name type="scientific">Pseudahrensia aquimaris</name>
    <dbReference type="NCBI Taxonomy" id="744461"/>
    <lineage>
        <taxon>Bacteria</taxon>
        <taxon>Pseudomonadati</taxon>
        <taxon>Pseudomonadota</taxon>
        <taxon>Alphaproteobacteria</taxon>
        <taxon>Hyphomicrobiales</taxon>
        <taxon>Ahrensiaceae</taxon>
        <taxon>Pseudahrensia</taxon>
    </lineage>
</organism>
<dbReference type="InterPro" id="IPR009732">
    <property type="entry name" value="DUF1304"/>
</dbReference>
<sequence>MKKVALALIALIALLHFYIAWFEMFAWTTRGPRVFDTFPPELFEQTVQMAANQGIYNAFLAVGLVWALLIKDLKWQRNVATCFLGFVITAGVVAAITVSFRPGLVQIVPATIALVLLHLSSRSTSAMQKS</sequence>
<evidence type="ECO:0000313" key="3">
    <source>
        <dbReference type="Proteomes" id="UP001597101"/>
    </source>
</evidence>
<dbReference type="Proteomes" id="UP001597101">
    <property type="component" value="Unassembled WGS sequence"/>
</dbReference>
<dbReference type="PANTHER" id="PTHR38446">
    <property type="entry name" value="BLL0914 PROTEIN"/>
    <property type="match status" value="1"/>
</dbReference>
<protein>
    <submittedName>
        <fullName evidence="2">DUF1304 domain-containing protein</fullName>
    </submittedName>
</protein>
<feature type="transmembrane region" description="Helical" evidence="1">
    <location>
        <begin position="104"/>
        <end position="121"/>
    </location>
</feature>
<keyword evidence="3" id="KW-1185">Reference proteome</keyword>
<feature type="transmembrane region" description="Helical" evidence="1">
    <location>
        <begin position="79"/>
        <end position="98"/>
    </location>
</feature>
<proteinExistence type="predicted"/>
<keyword evidence="1" id="KW-0472">Membrane</keyword>
<keyword evidence="1" id="KW-1133">Transmembrane helix</keyword>
<evidence type="ECO:0000313" key="2">
    <source>
        <dbReference type="EMBL" id="MFD0916365.1"/>
    </source>
</evidence>
<evidence type="ECO:0000256" key="1">
    <source>
        <dbReference type="SAM" id="Phobius"/>
    </source>
</evidence>
<accession>A0ABW3FGG7</accession>
<dbReference type="RefSeq" id="WP_377212222.1">
    <property type="nucleotide sequence ID" value="NZ_JBHTJV010000005.1"/>
</dbReference>
<name>A0ABW3FGG7_9HYPH</name>
<gene>
    <name evidence="2" type="ORF">ACFQ14_08105</name>
</gene>
<keyword evidence="1" id="KW-0812">Transmembrane</keyword>
<comment type="caution">
    <text evidence="2">The sequence shown here is derived from an EMBL/GenBank/DDBJ whole genome shotgun (WGS) entry which is preliminary data.</text>
</comment>
<dbReference type="Pfam" id="PF06993">
    <property type="entry name" value="DUF1304"/>
    <property type="match status" value="1"/>
</dbReference>
<reference evidence="3" key="1">
    <citation type="journal article" date="2019" name="Int. J. Syst. Evol. Microbiol.">
        <title>The Global Catalogue of Microorganisms (GCM) 10K type strain sequencing project: providing services to taxonomists for standard genome sequencing and annotation.</title>
        <authorList>
            <consortium name="The Broad Institute Genomics Platform"/>
            <consortium name="The Broad Institute Genome Sequencing Center for Infectious Disease"/>
            <person name="Wu L."/>
            <person name="Ma J."/>
        </authorList>
    </citation>
    <scope>NUCLEOTIDE SEQUENCE [LARGE SCALE GENOMIC DNA]</scope>
    <source>
        <strain evidence="3">CCUG 60023</strain>
    </source>
</reference>
<dbReference type="EMBL" id="JBHTJV010000005">
    <property type="protein sequence ID" value="MFD0916365.1"/>
    <property type="molecule type" value="Genomic_DNA"/>
</dbReference>
<feature type="transmembrane region" description="Helical" evidence="1">
    <location>
        <begin position="50"/>
        <end position="70"/>
    </location>
</feature>